<protein>
    <submittedName>
        <fullName evidence="3">Testis-specific H1 histone</fullName>
    </submittedName>
</protein>
<dbReference type="FunCoup" id="A0A383ZY43">
    <property type="interactions" value="12"/>
</dbReference>
<feature type="region of interest" description="Disordered" evidence="1">
    <location>
        <begin position="205"/>
        <end position="379"/>
    </location>
</feature>
<dbReference type="STRING" id="310752.A0A383ZY43"/>
<feature type="compositionally biased region" description="Polar residues" evidence="1">
    <location>
        <begin position="347"/>
        <end position="371"/>
    </location>
</feature>
<gene>
    <name evidence="3" type="primary">LOC103001926</name>
</gene>
<reference evidence="3" key="1">
    <citation type="submission" date="2025-08" db="UniProtKB">
        <authorList>
            <consortium name="RefSeq"/>
        </authorList>
    </citation>
    <scope>IDENTIFICATION</scope>
</reference>
<organism evidence="2 3">
    <name type="scientific">Balaenoptera acutorostrata</name>
    <name type="common">Common minke whale</name>
    <name type="synonym">Balaena rostrata</name>
    <dbReference type="NCBI Taxonomy" id="9767"/>
    <lineage>
        <taxon>Eukaryota</taxon>
        <taxon>Metazoa</taxon>
        <taxon>Chordata</taxon>
        <taxon>Craniata</taxon>
        <taxon>Vertebrata</taxon>
        <taxon>Euteleostomi</taxon>
        <taxon>Mammalia</taxon>
        <taxon>Eutheria</taxon>
        <taxon>Laurasiatheria</taxon>
        <taxon>Artiodactyla</taxon>
        <taxon>Whippomorpha</taxon>
        <taxon>Cetacea</taxon>
        <taxon>Mysticeti</taxon>
        <taxon>Balaenopteridae</taxon>
        <taxon>Balaenoptera</taxon>
    </lineage>
</organism>
<dbReference type="RefSeq" id="XP_007179849.2">
    <property type="nucleotide sequence ID" value="XM_007179787.2"/>
</dbReference>
<dbReference type="KEGG" id="bacu:103001926"/>
<feature type="compositionally biased region" description="Basic residues" evidence="1">
    <location>
        <begin position="227"/>
        <end position="239"/>
    </location>
</feature>
<sequence length="379" mass="42062">MWVDGVQDHGKNSDLQKAAEIKINEKYEHKSRKQNPGHYEVRKTGYLGGICRPLTTTCLTYLCDVAQPASALAHTLVSEVQSQRPSGSGSGAMAEGAEPVGQSQGTEVKTQQPTENVLGGPPRQGPLSVLKVSQLLLRAITSHKGLTLAALKKELRNAGYRVLRKCGRHAREGSRSRVKGALLRVSGSDAAGYFRVWKILKSKRKPGRSRLEEGVRSPRGTPLGTRSPRRRCGRRRAAKKAREAWRQSSRAHRRMRRLRPRAREPVSSRAKEEGRTKAVDEGRGRTEKEDIRPRTRDEKRPRSKPREEKKQAQEKPVKLTIQKPTSVNTDGASNRQGKTHDPRAARTKTSIQSEGPQNAAGNPQCGSNFPSSRHRCLSP</sequence>
<evidence type="ECO:0000256" key="1">
    <source>
        <dbReference type="SAM" id="MobiDB-lite"/>
    </source>
</evidence>
<feature type="compositionally biased region" description="Polar residues" evidence="1">
    <location>
        <begin position="101"/>
        <end position="115"/>
    </location>
</feature>
<feature type="compositionally biased region" description="Basic and acidic residues" evidence="1">
    <location>
        <begin position="261"/>
        <end position="317"/>
    </location>
</feature>
<keyword evidence="2" id="KW-1185">Reference proteome</keyword>
<name>A0A383ZY43_BALAC</name>
<feature type="region of interest" description="Disordered" evidence="1">
    <location>
        <begin position="82"/>
        <end position="125"/>
    </location>
</feature>
<proteinExistence type="predicted"/>
<dbReference type="GeneID" id="103001926"/>
<dbReference type="InParanoid" id="A0A383ZY43"/>
<evidence type="ECO:0000313" key="3">
    <source>
        <dbReference type="RefSeq" id="XP_007179849.2"/>
    </source>
</evidence>
<accession>A0A383ZY43</accession>
<feature type="compositionally biased region" description="Polar residues" evidence="1">
    <location>
        <begin position="322"/>
        <end position="336"/>
    </location>
</feature>
<dbReference type="AlphaFoldDB" id="A0A383ZY43"/>
<feature type="compositionally biased region" description="Basic residues" evidence="1">
    <location>
        <begin position="249"/>
        <end position="260"/>
    </location>
</feature>
<evidence type="ECO:0000313" key="2">
    <source>
        <dbReference type="Proteomes" id="UP001652580"/>
    </source>
</evidence>
<dbReference type="Proteomes" id="UP001652580">
    <property type="component" value="Chromosome 11"/>
</dbReference>